<evidence type="ECO:0000259" key="1">
    <source>
        <dbReference type="Pfam" id="PF09361"/>
    </source>
</evidence>
<reference evidence="2 3" key="1">
    <citation type="submission" date="2021-03" db="EMBL/GenBank/DDBJ databases">
        <authorList>
            <person name="So Y."/>
        </authorList>
    </citation>
    <scope>NUCLEOTIDE SEQUENCE [LARGE SCALE GENOMIC DNA]</scope>
    <source>
        <strain evidence="2 3">SSH11</strain>
    </source>
</reference>
<dbReference type="EMBL" id="JAGIZB010000020">
    <property type="protein sequence ID" value="MBP0446785.1"/>
    <property type="molecule type" value="Genomic_DNA"/>
</dbReference>
<dbReference type="InterPro" id="IPR018968">
    <property type="entry name" value="Phasin"/>
</dbReference>
<comment type="caution">
    <text evidence="2">The sequence shown here is derived from an EMBL/GenBank/DDBJ whole genome shotgun (WGS) entry which is preliminary data.</text>
</comment>
<accession>A0ABS4AJW6</accession>
<protein>
    <submittedName>
        <fullName evidence="2">Phasin family protein</fullName>
    </submittedName>
</protein>
<name>A0ABS4AJW6_9PROT</name>
<evidence type="ECO:0000313" key="2">
    <source>
        <dbReference type="EMBL" id="MBP0446785.1"/>
    </source>
</evidence>
<dbReference type="Proteomes" id="UP000681594">
    <property type="component" value="Unassembled WGS sequence"/>
</dbReference>
<dbReference type="Pfam" id="PF09361">
    <property type="entry name" value="Phasin_2"/>
    <property type="match status" value="1"/>
</dbReference>
<proteinExistence type="predicted"/>
<keyword evidence="3" id="KW-1185">Reference proteome</keyword>
<organism evidence="2 3">
    <name type="scientific">Pararoseomonas baculiformis</name>
    <dbReference type="NCBI Taxonomy" id="2820812"/>
    <lineage>
        <taxon>Bacteria</taxon>
        <taxon>Pseudomonadati</taxon>
        <taxon>Pseudomonadota</taxon>
        <taxon>Alphaproteobacteria</taxon>
        <taxon>Acetobacterales</taxon>
        <taxon>Acetobacteraceae</taxon>
        <taxon>Pararoseomonas</taxon>
    </lineage>
</organism>
<dbReference type="RefSeq" id="WP_209381050.1">
    <property type="nucleotide sequence ID" value="NZ_JAGIZB010000020.1"/>
</dbReference>
<evidence type="ECO:0000313" key="3">
    <source>
        <dbReference type="Proteomes" id="UP000681594"/>
    </source>
</evidence>
<feature type="domain" description="Phasin" evidence="1">
    <location>
        <begin position="68"/>
        <end position="167"/>
    </location>
</feature>
<sequence length="180" mass="19096">MANESPKVARLATDTVTNATSTISQAAETTTAKTAGFAEAGTTQLRTTMERSMEQASKAAEGSFKAAQEFAEFSRGNAETLAQVAQTWMVGTQDLSRQFFAFGQSLTDHALEGARALAGVKSLKEAAEIQANYARGTMDKVMSETAKLQEASLRLAEQVATPVTQRVSLAMERAAKPLAA</sequence>
<gene>
    <name evidence="2" type="ORF">J8J14_18575</name>
</gene>